<accession>A0A183JT21</accession>
<evidence type="ECO:0000313" key="2">
    <source>
        <dbReference type="EMBL" id="VDO98802.1"/>
    </source>
</evidence>
<dbReference type="Pfam" id="PF00041">
    <property type="entry name" value="fn3"/>
    <property type="match status" value="1"/>
</dbReference>
<dbReference type="EMBL" id="UZAK01010712">
    <property type="protein sequence ID" value="VDO98802.1"/>
    <property type="molecule type" value="Genomic_DNA"/>
</dbReference>
<keyword evidence="3" id="KW-1185">Reference proteome</keyword>
<dbReference type="Gene3D" id="2.60.40.10">
    <property type="entry name" value="Immunoglobulins"/>
    <property type="match status" value="1"/>
</dbReference>
<proteinExistence type="predicted"/>
<dbReference type="SUPFAM" id="SSF49265">
    <property type="entry name" value="Fibronectin type III"/>
    <property type="match status" value="1"/>
</dbReference>
<dbReference type="InterPro" id="IPR003961">
    <property type="entry name" value="FN3_dom"/>
</dbReference>
<dbReference type="AlphaFoldDB" id="A0A183JT21"/>
<organism evidence="4">
    <name type="scientific">Schistosoma curassoni</name>
    <dbReference type="NCBI Taxonomy" id="6186"/>
    <lineage>
        <taxon>Eukaryota</taxon>
        <taxon>Metazoa</taxon>
        <taxon>Spiralia</taxon>
        <taxon>Lophotrochozoa</taxon>
        <taxon>Platyhelminthes</taxon>
        <taxon>Trematoda</taxon>
        <taxon>Digenea</taxon>
        <taxon>Strigeidida</taxon>
        <taxon>Schistosomatoidea</taxon>
        <taxon>Schistosomatidae</taxon>
        <taxon>Schistosoma</taxon>
    </lineage>
</organism>
<name>A0A183JT21_9TREM</name>
<dbReference type="CDD" id="cd00063">
    <property type="entry name" value="FN3"/>
    <property type="match status" value="1"/>
</dbReference>
<dbReference type="InterPro" id="IPR013783">
    <property type="entry name" value="Ig-like_fold"/>
</dbReference>
<gene>
    <name evidence="2" type="ORF">SCUD_LOCUS5861</name>
</gene>
<evidence type="ECO:0000313" key="3">
    <source>
        <dbReference type="Proteomes" id="UP000279833"/>
    </source>
</evidence>
<evidence type="ECO:0000313" key="4">
    <source>
        <dbReference type="WBParaSite" id="SCUD_0000586101-mRNA-1"/>
    </source>
</evidence>
<protein>
    <submittedName>
        <fullName evidence="4">Fibronectin type-III domain-containing protein</fullName>
    </submittedName>
</protein>
<dbReference type="Proteomes" id="UP000279833">
    <property type="component" value="Unassembled WGS sequence"/>
</dbReference>
<reference evidence="2 3" key="2">
    <citation type="submission" date="2018-11" db="EMBL/GenBank/DDBJ databases">
        <authorList>
            <consortium name="Pathogen Informatics"/>
        </authorList>
    </citation>
    <scope>NUCLEOTIDE SEQUENCE [LARGE SCALE GENOMIC DNA]</scope>
    <source>
        <strain evidence="2">Dakar</strain>
        <strain evidence="3">Dakar, Senegal</strain>
    </source>
</reference>
<feature type="domain" description="Fibronectin type-III" evidence="1">
    <location>
        <begin position="1"/>
        <end position="95"/>
    </location>
</feature>
<dbReference type="InterPro" id="IPR036116">
    <property type="entry name" value="FN3_sf"/>
</dbReference>
<dbReference type="PROSITE" id="PS50853">
    <property type="entry name" value="FN3"/>
    <property type="match status" value="1"/>
</dbReference>
<reference evidence="4" key="1">
    <citation type="submission" date="2016-06" db="UniProtKB">
        <authorList>
            <consortium name="WormBaseParasite"/>
        </authorList>
    </citation>
    <scope>IDENTIFICATION</scope>
</reference>
<evidence type="ECO:0000259" key="1">
    <source>
        <dbReference type="PROSITE" id="PS50853"/>
    </source>
</evidence>
<sequence length="95" mass="10871">ELDYQSILDIKKSPDHLSWFNRPSINSVDNSKTIESQRNQQQQQTPSIHIRPDVTSYLLNNLEPDTRYLFNLIAVSKTGHGVKASTVARTNQFSK</sequence>
<dbReference type="WBParaSite" id="SCUD_0000586101-mRNA-1">
    <property type="protein sequence ID" value="SCUD_0000586101-mRNA-1"/>
    <property type="gene ID" value="SCUD_0000586101"/>
</dbReference>